<dbReference type="EMBL" id="JANJQO010002981">
    <property type="protein sequence ID" value="KAJ2965456.1"/>
    <property type="molecule type" value="Genomic_DNA"/>
</dbReference>
<organism evidence="1 2">
    <name type="scientific">Zarea fungicola</name>
    <dbReference type="NCBI Taxonomy" id="93591"/>
    <lineage>
        <taxon>Eukaryota</taxon>
        <taxon>Fungi</taxon>
        <taxon>Dikarya</taxon>
        <taxon>Ascomycota</taxon>
        <taxon>Pezizomycotina</taxon>
        <taxon>Sordariomycetes</taxon>
        <taxon>Hypocreomycetidae</taxon>
        <taxon>Hypocreales</taxon>
        <taxon>Cordycipitaceae</taxon>
        <taxon>Zarea</taxon>
    </lineage>
</organism>
<protein>
    <submittedName>
        <fullName evidence="1">Uncharacterized protein</fullName>
    </submittedName>
</protein>
<evidence type="ECO:0000313" key="1">
    <source>
        <dbReference type="EMBL" id="KAJ2965456.1"/>
    </source>
</evidence>
<accession>A0ACC1MGR3</accession>
<name>A0ACC1MGR3_9HYPO</name>
<evidence type="ECO:0000313" key="2">
    <source>
        <dbReference type="Proteomes" id="UP001143910"/>
    </source>
</evidence>
<sequence length="187" mass="20475">MHILLVTVGTVVKLRLIGGSRRRPRPRRPTKDPQCGRRERGLTCSANASQKYLSLFFSLLHPLHHYDNALPSLPPPTPSVVSSPPSEYTNTMARGNQRDKAREANLKKQAGQVCLSHAAIVTPTTGSDGQDARHTHHLPDANECLLLQKKANTMSGTEMQRAKESAADIMRAKQAAAEAKKNEAAKK</sequence>
<proteinExistence type="predicted"/>
<dbReference type="Proteomes" id="UP001143910">
    <property type="component" value="Unassembled WGS sequence"/>
</dbReference>
<keyword evidence="2" id="KW-1185">Reference proteome</keyword>
<reference evidence="1" key="1">
    <citation type="submission" date="2022-08" db="EMBL/GenBank/DDBJ databases">
        <title>Genome Sequence of Lecanicillium fungicola.</title>
        <authorList>
            <person name="Buettner E."/>
        </authorList>
    </citation>
    <scope>NUCLEOTIDE SEQUENCE</scope>
    <source>
        <strain evidence="1">Babe33</strain>
    </source>
</reference>
<comment type="caution">
    <text evidence="1">The sequence shown here is derived from an EMBL/GenBank/DDBJ whole genome shotgun (WGS) entry which is preliminary data.</text>
</comment>
<gene>
    <name evidence="1" type="ORF">NQ176_g10606</name>
</gene>